<proteinExistence type="predicted"/>
<protein>
    <recommendedName>
        <fullName evidence="3">Solute-binding protein family 3/N-terminal domain-containing protein</fullName>
    </recommendedName>
</protein>
<gene>
    <name evidence="1" type="ORF">XM47_17580</name>
</gene>
<sequence length="290" mass="32987">MRKLLLSITKILFVVSLLPIHFKTFSAEPVNINVGIAIEVNEIFQRWTENTACEAVIDFPKESIPRGAIELLIFCQALNAANFNYKMNLIESGNYTRNLLLLVNQDLHTIAETIWYEQAKVLNVNISSPIFNSGQFQKALFTSEEHVLRSSSAEYFVKNKKRYVGITPSKWIYDWQAINSITPLIVDAPNQISIHKMIQAGRADFCFGEFSNNMQFKFGDITLFNIPGVKVVFRDSRHFIINKQAPNADKIYNALQLGLAKMKQSGQIKNLLHKTGFINDLANDWSVLNP</sequence>
<reference evidence="1 2" key="1">
    <citation type="submission" date="2015-04" db="EMBL/GenBank/DDBJ databases">
        <title>Draft Genome Sequence of the Novel Agar-Digesting Marine Bacterium Q1.</title>
        <authorList>
            <person name="Li Y."/>
            <person name="Li D."/>
            <person name="Chen G."/>
            <person name="Du Z."/>
        </authorList>
    </citation>
    <scope>NUCLEOTIDE SEQUENCE [LARGE SCALE GENOMIC DNA]</scope>
    <source>
        <strain evidence="1 2">Q1</strain>
    </source>
</reference>
<dbReference type="STRING" id="1513271.XM47_17580"/>
<dbReference type="AlphaFoldDB" id="A0A0J8GLX2"/>
<keyword evidence="2" id="KW-1185">Reference proteome</keyword>
<evidence type="ECO:0008006" key="3">
    <source>
        <dbReference type="Google" id="ProtNLM"/>
    </source>
</evidence>
<accession>A0A0J8GLX2</accession>
<name>A0A0J8GLX2_9ALTE</name>
<comment type="caution">
    <text evidence="1">The sequence shown here is derived from an EMBL/GenBank/DDBJ whole genome shotgun (WGS) entry which is preliminary data.</text>
</comment>
<dbReference type="EMBL" id="LAZL01000040">
    <property type="protein sequence ID" value="KMT63822.1"/>
    <property type="molecule type" value="Genomic_DNA"/>
</dbReference>
<dbReference type="OrthoDB" id="5452199at2"/>
<dbReference type="RefSeq" id="WP_048695490.1">
    <property type="nucleotide sequence ID" value="NZ_KQ130510.1"/>
</dbReference>
<dbReference type="Proteomes" id="UP000037600">
    <property type="component" value="Unassembled WGS sequence"/>
</dbReference>
<evidence type="ECO:0000313" key="1">
    <source>
        <dbReference type="EMBL" id="KMT63822.1"/>
    </source>
</evidence>
<organism evidence="1 2">
    <name type="scientific">Catenovulum maritimum</name>
    <dbReference type="NCBI Taxonomy" id="1513271"/>
    <lineage>
        <taxon>Bacteria</taxon>
        <taxon>Pseudomonadati</taxon>
        <taxon>Pseudomonadota</taxon>
        <taxon>Gammaproteobacteria</taxon>
        <taxon>Alteromonadales</taxon>
        <taxon>Alteromonadaceae</taxon>
        <taxon>Catenovulum</taxon>
    </lineage>
</organism>
<dbReference type="SUPFAM" id="SSF53850">
    <property type="entry name" value="Periplasmic binding protein-like II"/>
    <property type="match status" value="1"/>
</dbReference>
<evidence type="ECO:0000313" key="2">
    <source>
        <dbReference type="Proteomes" id="UP000037600"/>
    </source>
</evidence>